<feature type="compositionally biased region" description="Polar residues" evidence="14">
    <location>
        <begin position="700"/>
        <end position="712"/>
    </location>
</feature>
<protein>
    <submittedName>
        <fullName evidence="17">Uncharacterized protein</fullName>
    </submittedName>
</protein>
<name>A0A914XJL0_9BILA</name>
<dbReference type="Proteomes" id="UP000887566">
    <property type="component" value="Unplaced"/>
</dbReference>
<evidence type="ECO:0000313" key="16">
    <source>
        <dbReference type="Proteomes" id="UP000887566"/>
    </source>
</evidence>
<dbReference type="PANTHER" id="PTHR11690">
    <property type="entry name" value="AMILORIDE-SENSITIVE SODIUM CHANNEL-RELATED"/>
    <property type="match status" value="1"/>
</dbReference>
<dbReference type="Pfam" id="PF00858">
    <property type="entry name" value="ASC"/>
    <property type="match status" value="1"/>
</dbReference>
<evidence type="ECO:0000256" key="15">
    <source>
        <dbReference type="SAM" id="Phobius"/>
    </source>
</evidence>
<proteinExistence type="inferred from homology"/>
<dbReference type="GO" id="GO:0005886">
    <property type="term" value="C:plasma membrane"/>
    <property type="evidence" value="ECO:0007669"/>
    <property type="project" value="TreeGrafter"/>
</dbReference>
<keyword evidence="4 13" id="KW-0894">Sodium channel</keyword>
<keyword evidence="10" id="KW-0325">Glycoprotein</keyword>
<evidence type="ECO:0000256" key="2">
    <source>
        <dbReference type="ARBA" id="ARBA00007193"/>
    </source>
</evidence>
<evidence type="ECO:0000256" key="7">
    <source>
        <dbReference type="ARBA" id="ARBA00023053"/>
    </source>
</evidence>
<evidence type="ECO:0000256" key="3">
    <source>
        <dbReference type="ARBA" id="ARBA00022448"/>
    </source>
</evidence>
<evidence type="ECO:0000313" key="17">
    <source>
        <dbReference type="WBParaSite" id="PSAMB.scaffold8531size6121.g31477.t1"/>
    </source>
</evidence>
<dbReference type="GO" id="GO:0015280">
    <property type="term" value="F:ligand-gated sodium channel activity"/>
    <property type="evidence" value="ECO:0007669"/>
    <property type="project" value="TreeGrafter"/>
</dbReference>
<keyword evidence="8 13" id="KW-0406">Ion transport</keyword>
<evidence type="ECO:0000256" key="14">
    <source>
        <dbReference type="SAM" id="MobiDB-lite"/>
    </source>
</evidence>
<dbReference type="InterPro" id="IPR001873">
    <property type="entry name" value="ENaC"/>
</dbReference>
<keyword evidence="7" id="KW-0915">Sodium</keyword>
<comment type="subcellular location">
    <subcellularLocation>
        <location evidence="1">Membrane</location>
        <topology evidence="1">Multi-pass membrane protein</topology>
    </subcellularLocation>
</comment>
<keyword evidence="5 13" id="KW-0812">Transmembrane</keyword>
<dbReference type="WBParaSite" id="PSAMB.scaffold8531size6121.g31477.t1">
    <property type="protein sequence ID" value="PSAMB.scaffold8531size6121.g31477.t1"/>
    <property type="gene ID" value="PSAMB.scaffold8531size6121.g31477"/>
</dbReference>
<keyword evidence="12 13" id="KW-0407">Ion channel</keyword>
<evidence type="ECO:0000256" key="9">
    <source>
        <dbReference type="ARBA" id="ARBA00023136"/>
    </source>
</evidence>
<reference evidence="17" key="1">
    <citation type="submission" date="2022-11" db="UniProtKB">
        <authorList>
            <consortium name="WormBaseParasite"/>
        </authorList>
    </citation>
    <scope>IDENTIFICATION</scope>
</reference>
<feature type="transmembrane region" description="Helical" evidence="15">
    <location>
        <begin position="780"/>
        <end position="805"/>
    </location>
</feature>
<evidence type="ECO:0000256" key="12">
    <source>
        <dbReference type="ARBA" id="ARBA00023303"/>
    </source>
</evidence>
<evidence type="ECO:0000256" key="10">
    <source>
        <dbReference type="ARBA" id="ARBA00023180"/>
    </source>
</evidence>
<comment type="similarity">
    <text evidence="2 13">Belongs to the amiloride-sensitive sodium channel (TC 1.A.6) family.</text>
</comment>
<organism evidence="16 17">
    <name type="scientific">Plectus sambesii</name>
    <dbReference type="NCBI Taxonomy" id="2011161"/>
    <lineage>
        <taxon>Eukaryota</taxon>
        <taxon>Metazoa</taxon>
        <taxon>Ecdysozoa</taxon>
        <taxon>Nematoda</taxon>
        <taxon>Chromadorea</taxon>
        <taxon>Plectida</taxon>
        <taxon>Plectina</taxon>
        <taxon>Plectoidea</taxon>
        <taxon>Plectidae</taxon>
        <taxon>Plectus</taxon>
    </lineage>
</organism>
<dbReference type="Gene3D" id="1.10.287.770">
    <property type="entry name" value="YojJ-like"/>
    <property type="match status" value="1"/>
</dbReference>
<evidence type="ECO:0000256" key="8">
    <source>
        <dbReference type="ARBA" id="ARBA00023065"/>
    </source>
</evidence>
<accession>A0A914XJL0</accession>
<keyword evidence="9 15" id="KW-0472">Membrane</keyword>
<evidence type="ECO:0000256" key="11">
    <source>
        <dbReference type="ARBA" id="ARBA00023201"/>
    </source>
</evidence>
<feature type="transmembrane region" description="Helical" evidence="15">
    <location>
        <begin position="506"/>
        <end position="523"/>
    </location>
</feature>
<evidence type="ECO:0000256" key="1">
    <source>
        <dbReference type="ARBA" id="ARBA00004141"/>
    </source>
</evidence>
<feature type="region of interest" description="Disordered" evidence="14">
    <location>
        <begin position="697"/>
        <end position="722"/>
    </location>
</feature>
<evidence type="ECO:0000256" key="6">
    <source>
        <dbReference type="ARBA" id="ARBA00022989"/>
    </source>
</evidence>
<dbReference type="PANTHER" id="PTHR11690:SF300">
    <property type="entry name" value="PICKPOCKET PROTEIN 19"/>
    <property type="match status" value="1"/>
</dbReference>
<evidence type="ECO:0000256" key="13">
    <source>
        <dbReference type="RuleBase" id="RU000679"/>
    </source>
</evidence>
<sequence>MGNVRRNSSRRSRSTVVQMDDDDEREGRWYQWFLGNEFYRRTHMCGLAHINSANSRVEIALWYTIVAVFTVVMINDVQHLVAEWREQQTVTKMTMVFKKTIKIPYGTLCVFEPLLSFDHMTKLADAAFWRESIAQLNATDVLLNHTSRWPYELFLLSTVYFSQLTRASGVSQSQSQSGRTNGHHYSNETKQQRIELARLFHEQVEGLGVSDRQLLDTFSAQLHILFGLDMEHKHQQQSIRQPAAISALTWIDGAGERFCFRFDTTNLTISAPHDRLTVGMDSAYHKFINESISLIKDTTAQLPPEPKSNVQHNDGPKHRTEISLHLAELIKSNVISIADTYRVRCCRLLEASFEITGVYKRVRECSKKSDHRDCQNDCRRRLIERHCNCTPLFFDENINKNINKNLNRNNKKAAVTCTIEQLESCQELKDESDESCWEMCLPHCTQLTYKTETYFRWSDWHSRTDDDSTFFGLKLMFPIAKFALFQERYGSSWQNFIGNVGGVIDFWLGASFLSLVHLVFYLCKQAYYRLNGQLPERRRVSALSHYVEEPEMPFAERWSSVHCKRGKSLKIVRESPFETDYGEEAYTPIDDRWSGAHRLNGVHCKRSKSLKVVRESPQEEENDADDLMINMSGATPRRCASISQTSLKAGWSVVASGKRRGEGGIKGGVLERACPGLMTEPWTRTAAYATANPYSAVRDAQSQTGRNGRKTNPTPPLETHQKSMAGIQSGAKSDSCSHDRWQQQVAIESANLSGRRGIMCIPNVWMVKCLRWSKLWYHKVGLNHVLLFTFYFAYLVLGASIFYILEHDSSDHFR</sequence>
<keyword evidence="11 13" id="KW-0739">Sodium transport</keyword>
<evidence type="ECO:0000256" key="5">
    <source>
        <dbReference type="ARBA" id="ARBA00022692"/>
    </source>
</evidence>
<dbReference type="AlphaFoldDB" id="A0A914XJL0"/>
<keyword evidence="16" id="KW-1185">Reference proteome</keyword>
<keyword evidence="3 13" id="KW-0813">Transport</keyword>
<evidence type="ECO:0000256" key="4">
    <source>
        <dbReference type="ARBA" id="ARBA00022461"/>
    </source>
</evidence>
<keyword evidence="6 15" id="KW-1133">Transmembrane helix</keyword>